<accession>A0ACC2MDY4</accession>
<evidence type="ECO:0000313" key="1">
    <source>
        <dbReference type="EMBL" id="KAJ8643618.1"/>
    </source>
</evidence>
<sequence>MERILLSCRTKRGGGGEIEERVDGDEAVVAAADEEVGVEGGGREVVDAASGVGDITKDEDDVNGGK</sequence>
<evidence type="ECO:0000313" key="2">
    <source>
        <dbReference type="Proteomes" id="UP001234297"/>
    </source>
</evidence>
<dbReference type="EMBL" id="CM056810">
    <property type="protein sequence ID" value="KAJ8643618.1"/>
    <property type="molecule type" value="Genomic_DNA"/>
</dbReference>
<name>A0ACC2MDY4_PERAE</name>
<gene>
    <name evidence="1" type="ORF">MRB53_005366</name>
</gene>
<protein>
    <submittedName>
        <fullName evidence="1">Uncharacterized protein</fullName>
    </submittedName>
</protein>
<reference evidence="1 2" key="1">
    <citation type="journal article" date="2022" name="Hortic Res">
        <title>A haplotype resolved chromosomal level avocado genome allows analysis of novel avocado genes.</title>
        <authorList>
            <person name="Nath O."/>
            <person name="Fletcher S.J."/>
            <person name="Hayward A."/>
            <person name="Shaw L.M."/>
            <person name="Masouleh A.K."/>
            <person name="Furtado A."/>
            <person name="Henry R.J."/>
            <person name="Mitter N."/>
        </authorList>
    </citation>
    <scope>NUCLEOTIDE SEQUENCE [LARGE SCALE GENOMIC DNA]</scope>
    <source>
        <strain evidence="2">cv. Hass</strain>
    </source>
</reference>
<dbReference type="Proteomes" id="UP001234297">
    <property type="component" value="Chromosome 2"/>
</dbReference>
<proteinExistence type="predicted"/>
<keyword evidence="2" id="KW-1185">Reference proteome</keyword>
<comment type="caution">
    <text evidence="1">The sequence shown here is derived from an EMBL/GenBank/DDBJ whole genome shotgun (WGS) entry which is preliminary data.</text>
</comment>
<organism evidence="1 2">
    <name type="scientific">Persea americana</name>
    <name type="common">Avocado</name>
    <dbReference type="NCBI Taxonomy" id="3435"/>
    <lineage>
        <taxon>Eukaryota</taxon>
        <taxon>Viridiplantae</taxon>
        <taxon>Streptophyta</taxon>
        <taxon>Embryophyta</taxon>
        <taxon>Tracheophyta</taxon>
        <taxon>Spermatophyta</taxon>
        <taxon>Magnoliopsida</taxon>
        <taxon>Magnoliidae</taxon>
        <taxon>Laurales</taxon>
        <taxon>Lauraceae</taxon>
        <taxon>Persea</taxon>
    </lineage>
</organism>